<dbReference type="STRING" id="947013.SAMN04488109_5721"/>
<accession>A0A1M5WI38</accession>
<dbReference type="RefSeq" id="WP_073141535.1">
    <property type="nucleotide sequence ID" value="NZ_FQWQ01000005.1"/>
</dbReference>
<evidence type="ECO:0000313" key="2">
    <source>
        <dbReference type="EMBL" id="SHH87190.1"/>
    </source>
</evidence>
<feature type="domain" description="Zinc-ribbon" evidence="1">
    <location>
        <begin position="3"/>
        <end position="94"/>
    </location>
</feature>
<dbReference type="InterPro" id="IPR031321">
    <property type="entry name" value="UCP012641"/>
</dbReference>
<name>A0A1M5WI38_9BACT</name>
<dbReference type="OrthoDB" id="256753at2"/>
<dbReference type="Gene3D" id="3.40.390.70">
    <property type="match status" value="1"/>
</dbReference>
<dbReference type="Pfam" id="PF15887">
    <property type="entry name" value="Peptidase_Mx"/>
    <property type="match status" value="1"/>
</dbReference>
<keyword evidence="3" id="KW-1185">Reference proteome</keyword>
<gene>
    <name evidence="2" type="ORF">SAMN04488109_5721</name>
</gene>
<proteinExistence type="predicted"/>
<dbReference type="InterPro" id="IPR011201">
    <property type="entry name" value="Zinc-ribbon_6_bact"/>
</dbReference>
<dbReference type="AlphaFoldDB" id="A0A1M5WI38"/>
<evidence type="ECO:0000313" key="3">
    <source>
        <dbReference type="Proteomes" id="UP000184212"/>
    </source>
</evidence>
<protein>
    <recommendedName>
        <fullName evidence="1">Zinc-ribbon domain-containing protein</fullName>
    </recommendedName>
</protein>
<dbReference type="EMBL" id="FQWQ01000005">
    <property type="protein sequence ID" value="SHH87190.1"/>
    <property type="molecule type" value="Genomic_DNA"/>
</dbReference>
<evidence type="ECO:0000259" key="1">
    <source>
        <dbReference type="Pfam" id="PF10005"/>
    </source>
</evidence>
<reference evidence="2 3" key="1">
    <citation type="submission" date="2016-11" db="EMBL/GenBank/DDBJ databases">
        <authorList>
            <person name="Jaros S."/>
            <person name="Januszkiewicz K."/>
            <person name="Wedrychowicz H."/>
        </authorList>
    </citation>
    <scope>NUCLEOTIDE SEQUENCE [LARGE SCALE GENOMIC DNA]</scope>
    <source>
        <strain evidence="2 3">DSM 24574</strain>
    </source>
</reference>
<organism evidence="2 3">
    <name type="scientific">Chryseolinea serpens</name>
    <dbReference type="NCBI Taxonomy" id="947013"/>
    <lineage>
        <taxon>Bacteria</taxon>
        <taxon>Pseudomonadati</taxon>
        <taxon>Bacteroidota</taxon>
        <taxon>Cytophagia</taxon>
        <taxon>Cytophagales</taxon>
        <taxon>Fulvivirgaceae</taxon>
        <taxon>Chryseolinea</taxon>
    </lineage>
</organism>
<dbReference type="Pfam" id="PF10005">
    <property type="entry name" value="Zn_ribbon_DZR_6"/>
    <property type="match status" value="1"/>
</dbReference>
<dbReference type="Proteomes" id="UP000184212">
    <property type="component" value="Unassembled WGS sequence"/>
</dbReference>
<sequence>MKLFRCHACQQLLYFENTRCEKCRHALGFSSEAMDMVTLRPTGLGVFVDVMNPWRAYRYCANAEHQTCNWLLPALSEDIFCEACQLNHTIPDLNIPEYWQRWQKVEIAKHRLVYTLLQLGLFDLTKKDGDRPGLTFDFLADAGTKEKIMTGHDHGRITINISEADDARRIRTREKLGEMYRTLLGHFRHETGHYYWDRLIEPNERRLLRFREMFGDERLDYSEALNLHYQNGPALNWADHYVSAYAGSHPWEDWAETWAHYLHIMDAVETACAFGMRINPGDDVLSAEYVSNPFAIVDFKQVLDMWVPLTIATNSLNRSMGQPDFYPFVIAPPVVEKLSFIHSVCRAVRRRASVQLVPVTS</sequence>
<dbReference type="PIRSF" id="PIRSF012641">
    <property type="entry name" value="UCP012641"/>
    <property type="match status" value="1"/>
</dbReference>